<evidence type="ECO:0000313" key="3">
    <source>
        <dbReference type="EMBL" id="MDZ4908836.1"/>
    </source>
</evidence>
<feature type="transmembrane region" description="Helical" evidence="1">
    <location>
        <begin position="46"/>
        <end position="66"/>
    </location>
</feature>
<proteinExistence type="predicted"/>
<dbReference type="InterPro" id="IPR003675">
    <property type="entry name" value="Rce1/LyrA-like_dom"/>
</dbReference>
<evidence type="ECO:0000313" key="5">
    <source>
        <dbReference type="EMBL" id="MDZ5033321.1"/>
    </source>
</evidence>
<feature type="domain" description="CAAX prenyl protease 2/Lysostaphin resistance protein A-like" evidence="2">
    <location>
        <begin position="128"/>
        <end position="214"/>
    </location>
</feature>
<gene>
    <name evidence="3" type="ORF">GNF68_07110</name>
    <name evidence="4" type="ORF">GNF79_06880</name>
    <name evidence="5" type="ORF">GNF81_11055</name>
    <name evidence="6" type="ORF">GNF83_08905</name>
</gene>
<dbReference type="InterPro" id="IPR052710">
    <property type="entry name" value="CAAX_protease"/>
</dbReference>
<feature type="transmembrane region" description="Helical" evidence="1">
    <location>
        <begin position="229"/>
        <end position="249"/>
    </location>
</feature>
<feature type="transmembrane region" description="Helical" evidence="1">
    <location>
        <begin position="182"/>
        <end position="198"/>
    </location>
</feature>
<sequence length="258" mass="29173">MYMKKFFKTVGVCLGFPILNFLIVSFIQVFFLGYTKNNISLFQKNIFSLTILGDILTLVLITIILLPSNERLLRRIKIKKINLKEYFYIIALSIGVSILLLFLSGILSKIIPSYGDVVNQLNVASKSSLQLVIAIILIPIYEEIVFRGIIFGYLRKNFNIIVAVLVQALIFGIMHLNLVQGIYTFILGIVLALIYMYSDSILGNITVHIIFNLLGALIVPMLLSKFPIMVIVLLILGIVLFIFSVIKIIGKYEKSLYK</sequence>
<dbReference type="GO" id="GO:0004175">
    <property type="term" value="F:endopeptidase activity"/>
    <property type="evidence" value="ECO:0007669"/>
    <property type="project" value="UniProtKB-ARBA"/>
</dbReference>
<feature type="transmembrane region" description="Helical" evidence="1">
    <location>
        <begin position="127"/>
        <end position="146"/>
    </location>
</feature>
<dbReference type="GO" id="GO:0008237">
    <property type="term" value="F:metallopeptidase activity"/>
    <property type="evidence" value="ECO:0007669"/>
    <property type="project" value="UniProtKB-KW"/>
</dbReference>
<evidence type="ECO:0000259" key="2">
    <source>
        <dbReference type="Pfam" id="PF02517"/>
    </source>
</evidence>
<keyword evidence="1" id="KW-0812">Transmembrane</keyword>
<protein>
    <submittedName>
        <fullName evidence="3">CPBP family intramembrane metalloprotease</fullName>
    </submittedName>
</protein>
<dbReference type="Proteomes" id="UP001288944">
    <property type="component" value="Unassembled WGS sequence"/>
</dbReference>
<dbReference type="EMBL" id="WNUR01000018">
    <property type="protein sequence ID" value="MDZ7541373.1"/>
    <property type="molecule type" value="Genomic_DNA"/>
</dbReference>
<reference evidence="3" key="1">
    <citation type="submission" date="2019-11" db="EMBL/GenBank/DDBJ databases">
        <title>Characterization of Clostridium perfringens isolates from swine manure treated agricultural soils.</title>
        <authorList>
            <person name="Wushke S.T."/>
        </authorList>
    </citation>
    <scope>NUCLEOTIDE SEQUENCE</scope>
    <source>
        <strain evidence="5">X15</strain>
        <strain evidence="4">X26</strain>
        <strain evidence="6">X62</strain>
        <strain evidence="3">X94</strain>
    </source>
</reference>
<keyword evidence="1" id="KW-0472">Membrane</keyword>
<comment type="caution">
    <text evidence="3">The sequence shown here is derived from an EMBL/GenBank/DDBJ whole genome shotgun (WGS) entry which is preliminary data.</text>
</comment>
<dbReference type="Proteomes" id="UP001291306">
    <property type="component" value="Unassembled WGS sequence"/>
</dbReference>
<keyword evidence="3" id="KW-0482">Metalloprotease</keyword>
<keyword evidence="3" id="KW-0378">Hydrolase</keyword>
<evidence type="ECO:0000313" key="6">
    <source>
        <dbReference type="EMBL" id="MDZ7541373.1"/>
    </source>
</evidence>
<dbReference type="GO" id="GO:0080120">
    <property type="term" value="P:CAAX-box protein maturation"/>
    <property type="evidence" value="ECO:0007669"/>
    <property type="project" value="UniProtKB-ARBA"/>
</dbReference>
<dbReference type="Pfam" id="PF02517">
    <property type="entry name" value="Rce1-like"/>
    <property type="match status" value="1"/>
</dbReference>
<dbReference type="EMBL" id="WNVC01000018">
    <property type="protein sequence ID" value="MDZ4998828.1"/>
    <property type="molecule type" value="Genomic_DNA"/>
</dbReference>
<name>A0AAW9I3K6_CLOPF</name>
<dbReference type="Proteomes" id="UP001289066">
    <property type="component" value="Unassembled WGS sequence"/>
</dbReference>
<feature type="transmembrane region" description="Helical" evidence="1">
    <location>
        <begin position="158"/>
        <end position="176"/>
    </location>
</feature>
<feature type="transmembrane region" description="Helical" evidence="1">
    <location>
        <begin position="86"/>
        <end position="107"/>
    </location>
</feature>
<evidence type="ECO:0000313" key="7">
    <source>
        <dbReference type="Proteomes" id="UP001288778"/>
    </source>
</evidence>
<evidence type="ECO:0000313" key="4">
    <source>
        <dbReference type="EMBL" id="MDZ4998828.1"/>
    </source>
</evidence>
<dbReference type="EMBL" id="WNUI01000014">
    <property type="protein sequence ID" value="MDZ4908836.1"/>
    <property type="molecule type" value="Genomic_DNA"/>
</dbReference>
<keyword evidence="3" id="KW-0645">Protease</keyword>
<evidence type="ECO:0000256" key="1">
    <source>
        <dbReference type="SAM" id="Phobius"/>
    </source>
</evidence>
<dbReference type="EMBL" id="WNVG01000038">
    <property type="protein sequence ID" value="MDZ5033321.1"/>
    <property type="molecule type" value="Genomic_DNA"/>
</dbReference>
<dbReference type="AlphaFoldDB" id="A0AAW9I3K6"/>
<feature type="transmembrane region" description="Helical" evidence="1">
    <location>
        <begin position="12"/>
        <end position="34"/>
    </location>
</feature>
<accession>A0AAW9I3K6</accession>
<dbReference type="Proteomes" id="UP001288778">
    <property type="component" value="Unassembled WGS sequence"/>
</dbReference>
<dbReference type="PANTHER" id="PTHR36435">
    <property type="entry name" value="SLR1288 PROTEIN"/>
    <property type="match status" value="1"/>
</dbReference>
<keyword evidence="1" id="KW-1133">Transmembrane helix</keyword>
<dbReference type="PANTHER" id="PTHR36435:SF1">
    <property type="entry name" value="CAAX AMINO TERMINAL PROTEASE FAMILY PROTEIN"/>
    <property type="match status" value="1"/>
</dbReference>
<organism evidence="3 7">
    <name type="scientific">Clostridium perfringens</name>
    <dbReference type="NCBI Taxonomy" id="1502"/>
    <lineage>
        <taxon>Bacteria</taxon>
        <taxon>Bacillati</taxon>
        <taxon>Bacillota</taxon>
        <taxon>Clostridia</taxon>
        <taxon>Eubacteriales</taxon>
        <taxon>Clostridiaceae</taxon>
        <taxon>Clostridium</taxon>
    </lineage>
</organism>
<feature type="transmembrane region" description="Helical" evidence="1">
    <location>
        <begin position="205"/>
        <end position="223"/>
    </location>
</feature>